<dbReference type="InterPro" id="IPR050565">
    <property type="entry name" value="LYPA1-2/EST-like"/>
</dbReference>
<proteinExistence type="inferred from homology"/>
<name>A0A833LYK3_9LEPT</name>
<dbReference type="InterPro" id="IPR029058">
    <property type="entry name" value="AB_hydrolase_fold"/>
</dbReference>
<dbReference type="EMBL" id="WBUI01000008">
    <property type="protein sequence ID" value="KAB2932713.1"/>
    <property type="molecule type" value="Genomic_DNA"/>
</dbReference>
<evidence type="ECO:0000256" key="1">
    <source>
        <dbReference type="ARBA" id="ARBA00006499"/>
    </source>
</evidence>
<dbReference type="GO" id="GO:0008474">
    <property type="term" value="F:palmitoyl-(protein) hydrolase activity"/>
    <property type="evidence" value="ECO:0007669"/>
    <property type="project" value="TreeGrafter"/>
</dbReference>
<feature type="domain" description="Phospholipase/carboxylesterase/thioesterase" evidence="3">
    <location>
        <begin position="16"/>
        <end position="211"/>
    </location>
</feature>
<evidence type="ECO:0000313" key="5">
    <source>
        <dbReference type="Proteomes" id="UP000460298"/>
    </source>
</evidence>
<evidence type="ECO:0000259" key="3">
    <source>
        <dbReference type="Pfam" id="PF02230"/>
    </source>
</evidence>
<dbReference type="Proteomes" id="UP000460298">
    <property type="component" value="Unassembled WGS sequence"/>
</dbReference>
<dbReference type="GO" id="GO:0052689">
    <property type="term" value="F:carboxylic ester hydrolase activity"/>
    <property type="evidence" value="ECO:0007669"/>
    <property type="project" value="TreeGrafter"/>
</dbReference>
<dbReference type="Gene3D" id="3.40.50.1820">
    <property type="entry name" value="alpha/beta hydrolase"/>
    <property type="match status" value="1"/>
</dbReference>
<keyword evidence="2" id="KW-0378">Hydrolase</keyword>
<comment type="caution">
    <text evidence="4">The sequence shown here is derived from an EMBL/GenBank/DDBJ whole genome shotgun (WGS) entry which is preliminary data.</text>
</comment>
<dbReference type="AlphaFoldDB" id="A0A833LYK3"/>
<protein>
    <recommendedName>
        <fullName evidence="3">Phospholipase/carboxylesterase/thioesterase domain-containing protein</fullName>
    </recommendedName>
</protein>
<reference evidence="4 5" key="1">
    <citation type="submission" date="2019-10" db="EMBL/GenBank/DDBJ databases">
        <title>Extracellular Electron Transfer in a Candidatus Methanoperedens spp. Enrichment Culture.</title>
        <authorList>
            <person name="Berger S."/>
            <person name="Rangel Shaw D."/>
            <person name="Berben T."/>
            <person name="In 'T Zandt M."/>
            <person name="Frank J."/>
            <person name="Reimann J."/>
            <person name="Jetten M.S.M."/>
            <person name="Welte C.U."/>
        </authorList>
    </citation>
    <scope>NUCLEOTIDE SEQUENCE [LARGE SCALE GENOMIC DNA]</scope>
    <source>
        <strain evidence="4">SB12</strain>
    </source>
</reference>
<dbReference type="PANTHER" id="PTHR10655:SF17">
    <property type="entry name" value="LYSOPHOSPHOLIPASE-LIKE PROTEIN 1"/>
    <property type="match status" value="1"/>
</dbReference>
<dbReference type="PANTHER" id="PTHR10655">
    <property type="entry name" value="LYSOPHOSPHOLIPASE-RELATED"/>
    <property type="match status" value="1"/>
</dbReference>
<dbReference type="Pfam" id="PF02230">
    <property type="entry name" value="Abhydrolase_2"/>
    <property type="match status" value="1"/>
</dbReference>
<sequence length="214" mass="23992">MVRSLDLPLRNLFFESAESNAPLLIVMHGLGDRMESFRDFPDLLLGDRIHTLLLNAPDPYVVGTKWYDLDGRQEPGLKNSRRLLEEIAERLRSDSEDMPHVPKNRIVLSGFSQGAVVSLYTALRAQSEFAGVGALSGYFFGSTDEITDAGRRTPVFMAHGLFDPVLPFETSKDHAVKLQSAGVTLSFHEYPIDHSLCLEEMQAFKAFLETLFFP</sequence>
<dbReference type="SUPFAM" id="SSF53474">
    <property type="entry name" value="alpha/beta-Hydrolases"/>
    <property type="match status" value="1"/>
</dbReference>
<evidence type="ECO:0000313" key="4">
    <source>
        <dbReference type="EMBL" id="KAB2932713.1"/>
    </source>
</evidence>
<evidence type="ECO:0000256" key="2">
    <source>
        <dbReference type="ARBA" id="ARBA00022801"/>
    </source>
</evidence>
<organism evidence="4 5">
    <name type="scientific">Leptonema illini</name>
    <dbReference type="NCBI Taxonomy" id="183"/>
    <lineage>
        <taxon>Bacteria</taxon>
        <taxon>Pseudomonadati</taxon>
        <taxon>Spirochaetota</taxon>
        <taxon>Spirochaetia</taxon>
        <taxon>Leptospirales</taxon>
        <taxon>Leptospiraceae</taxon>
        <taxon>Leptonema</taxon>
    </lineage>
</organism>
<comment type="similarity">
    <text evidence="1">Belongs to the AB hydrolase superfamily. AB hydrolase 2 family.</text>
</comment>
<dbReference type="InterPro" id="IPR003140">
    <property type="entry name" value="PLipase/COase/thioEstase"/>
</dbReference>
<dbReference type="GO" id="GO:0005737">
    <property type="term" value="C:cytoplasm"/>
    <property type="evidence" value="ECO:0007669"/>
    <property type="project" value="TreeGrafter"/>
</dbReference>
<accession>A0A833LYK3</accession>
<gene>
    <name evidence="4" type="ORF">F9K24_10055</name>
</gene>